<accession>A0A1I3Y3J8</accession>
<evidence type="ECO:0000313" key="1">
    <source>
        <dbReference type="EMBL" id="SFK26310.1"/>
    </source>
</evidence>
<reference evidence="2" key="1">
    <citation type="submission" date="2016-10" db="EMBL/GenBank/DDBJ databases">
        <authorList>
            <person name="Varghese N."/>
            <person name="Submissions S."/>
        </authorList>
    </citation>
    <scope>NUCLEOTIDE SEQUENCE [LARGE SCALE GENOMIC DNA]</scope>
    <source>
        <strain evidence="2">DSM 16108</strain>
    </source>
</reference>
<dbReference type="PANTHER" id="PTHR15364:SF0">
    <property type="entry name" value="2'-DEOXYNUCLEOSIDE 5'-PHOSPHATE N-HYDROLASE 1"/>
    <property type="match status" value="1"/>
</dbReference>
<dbReference type="Gene3D" id="3.40.50.450">
    <property type="match status" value="1"/>
</dbReference>
<evidence type="ECO:0000313" key="2">
    <source>
        <dbReference type="Proteomes" id="UP000199589"/>
    </source>
</evidence>
<dbReference type="SUPFAM" id="SSF52309">
    <property type="entry name" value="N-(deoxy)ribosyltransferase-like"/>
    <property type="match status" value="1"/>
</dbReference>
<dbReference type="PANTHER" id="PTHR15364">
    <property type="entry name" value="2'-DEOXYNUCLEOSIDE 5'-PHOSPHATE N-HYDROLASE 1"/>
    <property type="match status" value="1"/>
</dbReference>
<gene>
    <name evidence="1" type="ORF">SAMN04488569_10195</name>
</gene>
<name>A0A1I3Y3J8_9LACT</name>
<dbReference type="GO" id="GO:0070694">
    <property type="term" value="F:5-hydroxymethyl-dUMP N-hydrolase activity"/>
    <property type="evidence" value="ECO:0007669"/>
    <property type="project" value="TreeGrafter"/>
</dbReference>
<keyword evidence="1" id="KW-0808">Transferase</keyword>
<dbReference type="InterPro" id="IPR051239">
    <property type="entry name" value="2'-dNMP_N-hydrolase"/>
</dbReference>
<dbReference type="RefSeq" id="WP_091897262.1">
    <property type="nucleotide sequence ID" value="NZ_FOSJ01000019.1"/>
</dbReference>
<keyword evidence="2" id="KW-1185">Reference proteome</keyword>
<dbReference type="EMBL" id="FOSJ01000019">
    <property type="protein sequence ID" value="SFK26310.1"/>
    <property type="molecule type" value="Genomic_DNA"/>
</dbReference>
<sequence length="159" mass="17606">MKKIYLGGPLFSEMEASYNKWLANEIRSKLNVEVYNPVENEAINDKSGYADSIMIAEGDNAHLETSDVLVALLDGSVVDPGLAAEIGYFYSMNKPIVALYTDSRQGSFGNQQKLDAIDEVAESQFSYVNLYIVGLIKKRGVIVTSKEKLLNCLEEIITN</sequence>
<dbReference type="Proteomes" id="UP000199589">
    <property type="component" value="Unassembled WGS sequence"/>
</dbReference>
<dbReference type="InterPro" id="IPR007710">
    <property type="entry name" value="Nucleoside_deoxyribTrfase"/>
</dbReference>
<dbReference type="Pfam" id="PF05014">
    <property type="entry name" value="Nuc_deoxyrib_tr"/>
    <property type="match status" value="1"/>
</dbReference>
<dbReference type="GO" id="GO:0009159">
    <property type="term" value="P:deoxyribonucleoside monophosphate catabolic process"/>
    <property type="evidence" value="ECO:0007669"/>
    <property type="project" value="TreeGrafter"/>
</dbReference>
<dbReference type="STRING" id="258723.GCA_900169305_01041"/>
<dbReference type="OrthoDB" id="1691394at2"/>
<proteinExistence type="predicted"/>
<dbReference type="AlphaFoldDB" id="A0A1I3Y3J8"/>
<dbReference type="GO" id="GO:0016740">
    <property type="term" value="F:transferase activity"/>
    <property type="evidence" value="ECO:0007669"/>
    <property type="project" value="UniProtKB-KW"/>
</dbReference>
<organism evidence="1 2">
    <name type="scientific">Marinilactibacillus piezotolerans</name>
    <dbReference type="NCBI Taxonomy" id="258723"/>
    <lineage>
        <taxon>Bacteria</taxon>
        <taxon>Bacillati</taxon>
        <taxon>Bacillota</taxon>
        <taxon>Bacilli</taxon>
        <taxon>Lactobacillales</taxon>
        <taxon>Carnobacteriaceae</taxon>
        <taxon>Marinilactibacillus</taxon>
    </lineage>
</organism>
<protein>
    <submittedName>
        <fullName evidence="1">Nucleoside 2-deoxyribosyltransferase</fullName>
    </submittedName>
</protein>